<name>A0A423TI60_PENVA</name>
<reference evidence="2 3" key="2">
    <citation type="submission" date="2019-01" db="EMBL/GenBank/DDBJ databases">
        <title>The decoding of complex shrimp genome reveals the adaptation for benthos swimmer, frequently molting mechanism and breeding impact on genome.</title>
        <authorList>
            <person name="Sun Y."/>
            <person name="Gao Y."/>
            <person name="Yu Y."/>
        </authorList>
    </citation>
    <scope>NUCLEOTIDE SEQUENCE [LARGE SCALE GENOMIC DNA]</scope>
    <source>
        <tissue evidence="2">Muscle</tissue>
    </source>
</reference>
<feature type="compositionally biased region" description="Basic residues" evidence="1">
    <location>
        <begin position="25"/>
        <end position="34"/>
    </location>
</feature>
<evidence type="ECO:0000313" key="3">
    <source>
        <dbReference type="Proteomes" id="UP000283509"/>
    </source>
</evidence>
<reference evidence="2 3" key="1">
    <citation type="submission" date="2018-04" db="EMBL/GenBank/DDBJ databases">
        <authorList>
            <person name="Zhang X."/>
            <person name="Yuan J."/>
            <person name="Li F."/>
            <person name="Xiang J."/>
        </authorList>
    </citation>
    <scope>NUCLEOTIDE SEQUENCE [LARGE SCALE GENOMIC DNA]</scope>
    <source>
        <tissue evidence="2">Muscle</tissue>
    </source>
</reference>
<keyword evidence="3" id="KW-1185">Reference proteome</keyword>
<organism evidence="2 3">
    <name type="scientific">Penaeus vannamei</name>
    <name type="common">Whiteleg shrimp</name>
    <name type="synonym">Litopenaeus vannamei</name>
    <dbReference type="NCBI Taxonomy" id="6689"/>
    <lineage>
        <taxon>Eukaryota</taxon>
        <taxon>Metazoa</taxon>
        <taxon>Ecdysozoa</taxon>
        <taxon>Arthropoda</taxon>
        <taxon>Crustacea</taxon>
        <taxon>Multicrustacea</taxon>
        <taxon>Malacostraca</taxon>
        <taxon>Eumalacostraca</taxon>
        <taxon>Eucarida</taxon>
        <taxon>Decapoda</taxon>
        <taxon>Dendrobranchiata</taxon>
        <taxon>Penaeoidea</taxon>
        <taxon>Penaeidae</taxon>
        <taxon>Penaeus</taxon>
    </lineage>
</organism>
<gene>
    <name evidence="2" type="ORF">C7M84_005284</name>
</gene>
<evidence type="ECO:0000313" key="2">
    <source>
        <dbReference type="EMBL" id="ROT76142.1"/>
    </source>
</evidence>
<feature type="region of interest" description="Disordered" evidence="1">
    <location>
        <begin position="1"/>
        <end position="50"/>
    </location>
</feature>
<dbReference type="AlphaFoldDB" id="A0A423TI60"/>
<accession>A0A423TI60</accession>
<dbReference type="EMBL" id="QCYY01001689">
    <property type="protein sequence ID" value="ROT76142.1"/>
    <property type="molecule type" value="Genomic_DNA"/>
</dbReference>
<sequence>MPRPPPSSRALPSAPARGSADGRQHLHSRCRPSRRGGGGQGHSAGPSRTPALRAQSIVAERDVVLPLLPFGLREERTRNVSINISVAEGSHLDPLALELEEGVELFSRPDVDAQNGGGGWVAEFLCNWRRPGRYRPRVRVSNPLGSETVSLRTSILVQSIPQAVVLMRPVAEVGQEVVFHALSNGTDVRYDWTLPRGEVLRDAAASSFLPLKPITPITPPFLVTLPSPPPP</sequence>
<dbReference type="Proteomes" id="UP000283509">
    <property type="component" value="Unassembled WGS sequence"/>
</dbReference>
<protein>
    <submittedName>
        <fullName evidence="2">Uncharacterized protein</fullName>
    </submittedName>
</protein>
<proteinExistence type="predicted"/>
<comment type="caution">
    <text evidence="2">The sequence shown here is derived from an EMBL/GenBank/DDBJ whole genome shotgun (WGS) entry which is preliminary data.</text>
</comment>
<dbReference type="SUPFAM" id="SSF49299">
    <property type="entry name" value="PKD domain"/>
    <property type="match status" value="1"/>
</dbReference>
<feature type="compositionally biased region" description="Low complexity" evidence="1">
    <location>
        <begin position="8"/>
        <end position="17"/>
    </location>
</feature>
<evidence type="ECO:0000256" key="1">
    <source>
        <dbReference type="SAM" id="MobiDB-lite"/>
    </source>
</evidence>
<dbReference type="InterPro" id="IPR035986">
    <property type="entry name" value="PKD_dom_sf"/>
</dbReference>